<sequence>MDGVPPPEDGDGRPIAMEGQAAEDLAASALAARGLVTPPGGLGFDALAVAADGHVQQNANASALVAARTLLPNAPLPAAMEINLPVLQVQRSQVDHVENMERVDWDNIHIVETHDDEGRIALMSESQICELLGVIEEDTTNIPAQGFGCRMYEQGHDSEGARGRDKPRRCYSYCDVIISTNLLK</sequence>
<dbReference type="Proteomes" id="UP000007015">
    <property type="component" value="Chromosome 5"/>
</dbReference>
<reference evidence="1 2" key="1">
    <citation type="journal article" date="2005" name="PLoS Biol.">
        <title>The genomes of Oryza sativa: a history of duplications.</title>
        <authorList>
            <person name="Yu J."/>
            <person name="Wang J."/>
            <person name="Lin W."/>
            <person name="Li S."/>
            <person name="Li H."/>
            <person name="Zhou J."/>
            <person name="Ni P."/>
            <person name="Dong W."/>
            <person name="Hu S."/>
            <person name="Zeng C."/>
            <person name="Zhang J."/>
            <person name="Zhang Y."/>
            <person name="Li R."/>
            <person name="Xu Z."/>
            <person name="Li S."/>
            <person name="Li X."/>
            <person name="Zheng H."/>
            <person name="Cong L."/>
            <person name="Lin L."/>
            <person name="Yin J."/>
            <person name="Geng J."/>
            <person name="Li G."/>
            <person name="Shi J."/>
            <person name="Liu J."/>
            <person name="Lv H."/>
            <person name="Li J."/>
            <person name="Wang J."/>
            <person name="Deng Y."/>
            <person name="Ran L."/>
            <person name="Shi X."/>
            <person name="Wang X."/>
            <person name="Wu Q."/>
            <person name="Li C."/>
            <person name="Ren X."/>
            <person name="Wang J."/>
            <person name="Wang X."/>
            <person name="Li D."/>
            <person name="Liu D."/>
            <person name="Zhang X."/>
            <person name="Ji Z."/>
            <person name="Zhao W."/>
            <person name="Sun Y."/>
            <person name="Zhang Z."/>
            <person name="Bao J."/>
            <person name="Han Y."/>
            <person name="Dong L."/>
            <person name="Ji J."/>
            <person name="Chen P."/>
            <person name="Wu S."/>
            <person name="Liu J."/>
            <person name="Xiao Y."/>
            <person name="Bu D."/>
            <person name="Tan J."/>
            <person name="Yang L."/>
            <person name="Ye C."/>
            <person name="Zhang J."/>
            <person name="Xu J."/>
            <person name="Zhou Y."/>
            <person name="Yu Y."/>
            <person name="Zhang B."/>
            <person name="Zhuang S."/>
            <person name="Wei H."/>
            <person name="Liu B."/>
            <person name="Lei M."/>
            <person name="Yu H."/>
            <person name="Li Y."/>
            <person name="Xu H."/>
            <person name="Wei S."/>
            <person name="He X."/>
            <person name="Fang L."/>
            <person name="Zhang Z."/>
            <person name="Zhang Y."/>
            <person name="Huang X."/>
            <person name="Su Z."/>
            <person name="Tong W."/>
            <person name="Li J."/>
            <person name="Tong Z."/>
            <person name="Li S."/>
            <person name="Ye J."/>
            <person name="Wang L."/>
            <person name="Fang L."/>
            <person name="Lei T."/>
            <person name="Chen C."/>
            <person name="Chen H."/>
            <person name="Xu Z."/>
            <person name="Li H."/>
            <person name="Huang H."/>
            <person name="Zhang F."/>
            <person name="Xu H."/>
            <person name="Li N."/>
            <person name="Zhao C."/>
            <person name="Li S."/>
            <person name="Dong L."/>
            <person name="Huang Y."/>
            <person name="Li L."/>
            <person name="Xi Y."/>
            <person name="Qi Q."/>
            <person name="Li W."/>
            <person name="Zhang B."/>
            <person name="Hu W."/>
            <person name="Zhang Y."/>
            <person name="Tian X."/>
            <person name="Jiao Y."/>
            <person name="Liang X."/>
            <person name="Jin J."/>
            <person name="Gao L."/>
            <person name="Zheng W."/>
            <person name="Hao B."/>
            <person name="Liu S."/>
            <person name="Wang W."/>
            <person name="Yuan L."/>
            <person name="Cao M."/>
            <person name="McDermott J."/>
            <person name="Samudrala R."/>
            <person name="Wang J."/>
            <person name="Wong G.K."/>
            <person name="Yang H."/>
        </authorList>
    </citation>
    <scope>NUCLEOTIDE SEQUENCE [LARGE SCALE GENOMIC DNA]</scope>
    <source>
        <strain evidence="2">cv. 93-11</strain>
    </source>
</reference>
<proteinExistence type="predicted"/>
<keyword evidence="2" id="KW-1185">Reference proteome</keyword>
<organism evidence="1 2">
    <name type="scientific">Oryza sativa subsp. indica</name>
    <name type="common">Rice</name>
    <dbReference type="NCBI Taxonomy" id="39946"/>
    <lineage>
        <taxon>Eukaryota</taxon>
        <taxon>Viridiplantae</taxon>
        <taxon>Streptophyta</taxon>
        <taxon>Embryophyta</taxon>
        <taxon>Tracheophyta</taxon>
        <taxon>Spermatophyta</taxon>
        <taxon>Magnoliopsida</taxon>
        <taxon>Liliopsida</taxon>
        <taxon>Poales</taxon>
        <taxon>Poaceae</taxon>
        <taxon>BOP clade</taxon>
        <taxon>Oryzoideae</taxon>
        <taxon>Oryzeae</taxon>
        <taxon>Oryzinae</taxon>
        <taxon>Oryza</taxon>
        <taxon>Oryza sativa</taxon>
    </lineage>
</organism>
<evidence type="ECO:0000313" key="1">
    <source>
        <dbReference type="EMBL" id="EEC78546.1"/>
    </source>
</evidence>
<protein>
    <submittedName>
        <fullName evidence="1">Uncharacterized protein</fullName>
    </submittedName>
</protein>
<dbReference type="HOGENOM" id="CLU_1470496_0_0_1"/>
<dbReference type="Gramene" id="BGIOSGA018785-TA">
    <property type="protein sequence ID" value="BGIOSGA018785-PA"/>
    <property type="gene ID" value="BGIOSGA018785"/>
</dbReference>
<gene>
    <name evidence="1" type="ORF">OsI_18507</name>
</gene>
<dbReference type="EMBL" id="CM000130">
    <property type="protein sequence ID" value="EEC78546.1"/>
    <property type="molecule type" value="Genomic_DNA"/>
</dbReference>
<accession>B8AY64</accession>
<dbReference type="AlphaFoldDB" id="B8AY64"/>
<evidence type="ECO:0000313" key="2">
    <source>
        <dbReference type="Proteomes" id="UP000007015"/>
    </source>
</evidence>
<name>B8AY64_ORYSI</name>